<sequence>MDFDELNRTANNPARAISTIFNDIEASFDQGFGTLNGSGHPFSYMVDLVVGTNFGFISRLGDSEARSYAVHARNISDLAQVMSDEDWYGVFADPSQTAIRFIISEESLDRYSVRFNEPSGNLDNSYRKLVIPGDTRFTIADIPFLLENPVEIRVMDHGGYQVVYDVARQSPLNPLSSNTPDVDYLNIDRRQYLSIHLPLRQLEITELPNRPVNQSSGFREQVQFSDSLYAVRAFITPEGTNIRNEMAVVFNNDIYDPIQPTLTIDLQDTNGTTDLGTGSFVASLPSVYVQNGTGIGRITILVYTTKGQYYRDLTTLKAQYHSAEYYNYNNDKGKLNQYEAPFRSINDVLIDSLEPITGGRNSMPFAQLKEQQIYGHRRRLIPVSNSDVSQFLLENGYSSVKSIDQVTSRLYRVTKNLPLQDDKLYQDDTVARFNSSIGTHVGSLTTSLENMIGTGWGIDNGKRVTLLARSVFDITNQTPFLVVKNDYNTLMNMSNQGKIDALANKTMCYNPFAYVIDTTQDRVACRIYRLSKPNIRYQTFRFENVNLGVQVGVGAINVKATDTAYEIEIRTQSSDAYKNIPDNQLGIQLSLTPTGTTSPATTRAQYMGKTKDGERIFKFTLPTRFDVDSNDQIDLGGFNQFGREQEKTYVDLGTTANFIFTYSGKNLELKSASDMKIDQSLFKSTTISMIETDYVLEFGRQLKSLYTRIRPITGLAQYKKYTTNVPSVYEETEYKYETVIVNGKPMQQLVIDPKTNLPIILHKKGEQRFTPDGKPVWKFTKGQTVYDDLGNPVMLEPRKMLYYFDFIGFDFNYMVSQDEYDTDYMDRIDDFFVDEVISQLDEFNKITLDETRLVFKPRSTMGYTRCVINEAIERMLKTDLSFTVVYSLTREGLRNQNLKDNLVIATHRILNTILRNDTVSVSEAITELKTAGGSDVIDVKVTSSAGTSPIDIITNVDTTNGFSVRKVIDQTADRYLSIKEDIDIQFKRHMPENMN</sequence>
<name>A0A6B7ZFG0_9CAUD</name>
<reference evidence="1 2" key="1">
    <citation type="submission" date="2019-11" db="EMBL/GenBank/DDBJ databases">
        <authorList>
            <person name="Lewis R."/>
            <person name="Clooney A.G."/>
            <person name="Stockdale S.R."/>
            <person name="Buttimer C."/>
            <person name="Draper L.A."/>
            <person name="Ross R.P."/>
            <person name="Hill C."/>
        </authorList>
    </citation>
    <scope>NUCLEOTIDE SEQUENCE [LARGE SCALE GENOMIC DNA]</scope>
</reference>
<protein>
    <submittedName>
        <fullName evidence="1">Putative virion structural protein</fullName>
    </submittedName>
</protein>
<organism evidence="1 2">
    <name type="scientific">Klebsiella phage N1M2</name>
    <dbReference type="NCBI Taxonomy" id="2664939"/>
    <lineage>
        <taxon>Viruses</taxon>
        <taxon>Duplodnaviria</taxon>
        <taxon>Heunggongvirae</taxon>
        <taxon>Uroviricota</taxon>
        <taxon>Caudoviricetes</taxon>
        <taxon>Chimalliviridae</taxon>
        <taxon>Nimduovirus</taxon>
        <taxon>Nimduovirus N1M2</taxon>
    </lineage>
</organism>
<proteinExistence type="predicted"/>
<dbReference type="Proteomes" id="UP000464669">
    <property type="component" value="Segment"/>
</dbReference>
<evidence type="ECO:0000313" key="1">
    <source>
        <dbReference type="EMBL" id="QGH71941.1"/>
    </source>
</evidence>
<accession>A0A6B7ZFG0</accession>
<evidence type="ECO:0000313" key="2">
    <source>
        <dbReference type="Proteomes" id="UP000464669"/>
    </source>
</evidence>
<dbReference type="EMBL" id="MN642089">
    <property type="protein sequence ID" value="QGH71941.1"/>
    <property type="molecule type" value="Genomic_DNA"/>
</dbReference>
<gene>
    <name evidence="1" type="ORF">N1M2_78</name>
</gene>
<keyword evidence="2" id="KW-1185">Reference proteome</keyword>